<organism evidence="1 2">
    <name type="scientific">Salinibacterium xinjiangense</name>
    <dbReference type="NCBI Taxonomy" id="386302"/>
    <lineage>
        <taxon>Bacteria</taxon>
        <taxon>Bacillati</taxon>
        <taxon>Actinomycetota</taxon>
        <taxon>Actinomycetes</taxon>
        <taxon>Micrococcales</taxon>
        <taxon>Microbacteriaceae</taxon>
        <taxon>Salinibacterium</taxon>
    </lineage>
</organism>
<evidence type="ECO:0000313" key="1">
    <source>
        <dbReference type="EMBL" id="SOE58109.1"/>
    </source>
</evidence>
<name>A0A2C8Z3A8_9MICO</name>
<accession>A0A2C8Z3A8</accession>
<dbReference type="AlphaFoldDB" id="A0A2C8Z3A8"/>
<dbReference type="Proteomes" id="UP000219440">
    <property type="component" value="Unassembled WGS sequence"/>
</dbReference>
<gene>
    <name evidence="1" type="ORF">SAMN06296378_0723</name>
</gene>
<dbReference type="EMBL" id="OCST01000002">
    <property type="protein sequence ID" value="SOE58109.1"/>
    <property type="molecule type" value="Genomic_DNA"/>
</dbReference>
<proteinExistence type="predicted"/>
<protein>
    <submittedName>
        <fullName evidence="1">Uncharacterized protein</fullName>
    </submittedName>
</protein>
<keyword evidence="2" id="KW-1185">Reference proteome</keyword>
<sequence length="129" mass="14400">MPMPMPMPIMLTVFSPRDLRMTPATGTSPNAIMQMLRLRLTQLEVEGIDNAAELSIEGSEILRIRREQVEPMHPDAPGHLITNLVVDYWYSVPDSKQVVLANFSTPLADIPEIMVSFFDATVLASSFAR</sequence>
<evidence type="ECO:0000313" key="2">
    <source>
        <dbReference type="Proteomes" id="UP000219440"/>
    </source>
</evidence>
<reference evidence="1 2" key="1">
    <citation type="submission" date="2017-09" db="EMBL/GenBank/DDBJ databases">
        <authorList>
            <person name="Ehlers B."/>
            <person name="Leendertz F.H."/>
        </authorList>
    </citation>
    <scope>NUCLEOTIDE SEQUENCE [LARGE SCALE GENOMIC DNA]</scope>
    <source>
        <strain evidence="1 2">CGMCC 1.05381</strain>
    </source>
</reference>